<proteinExistence type="predicted"/>
<protein>
    <recommendedName>
        <fullName evidence="3">DUF2897 domain-containing protein</fullName>
    </recommendedName>
</protein>
<evidence type="ECO:0000313" key="2">
    <source>
        <dbReference type="EMBL" id="KKO04097.1"/>
    </source>
</evidence>
<dbReference type="InterPro" id="IPR021550">
    <property type="entry name" value="DUF2897"/>
</dbReference>
<sequence>MPWYGWLFMVLALGSIVGSLLMLRDNAGSNKVSKETIDHVKAREAEFAAEEAREEKR</sequence>
<evidence type="ECO:0000256" key="1">
    <source>
        <dbReference type="SAM" id="Phobius"/>
    </source>
</evidence>
<name>A0A0F9XXE4_9ZZZZ</name>
<organism evidence="2">
    <name type="scientific">marine sediment metagenome</name>
    <dbReference type="NCBI Taxonomy" id="412755"/>
    <lineage>
        <taxon>unclassified sequences</taxon>
        <taxon>metagenomes</taxon>
        <taxon>ecological metagenomes</taxon>
    </lineage>
</organism>
<gene>
    <name evidence="2" type="ORF">LCGC14_0089960</name>
</gene>
<accession>A0A0F9XXE4</accession>
<keyword evidence="1" id="KW-0472">Membrane</keyword>
<dbReference type="Pfam" id="PF11446">
    <property type="entry name" value="DUF2897"/>
    <property type="match status" value="1"/>
</dbReference>
<feature type="transmembrane region" description="Helical" evidence="1">
    <location>
        <begin position="6"/>
        <end position="23"/>
    </location>
</feature>
<reference evidence="2" key="1">
    <citation type="journal article" date="2015" name="Nature">
        <title>Complex archaea that bridge the gap between prokaryotes and eukaryotes.</title>
        <authorList>
            <person name="Spang A."/>
            <person name="Saw J.H."/>
            <person name="Jorgensen S.L."/>
            <person name="Zaremba-Niedzwiedzka K."/>
            <person name="Martijn J."/>
            <person name="Lind A.E."/>
            <person name="van Eijk R."/>
            <person name="Schleper C."/>
            <person name="Guy L."/>
            <person name="Ettema T.J."/>
        </authorList>
    </citation>
    <scope>NUCLEOTIDE SEQUENCE</scope>
</reference>
<dbReference type="EMBL" id="LAZR01000024">
    <property type="protein sequence ID" value="KKO04097.1"/>
    <property type="molecule type" value="Genomic_DNA"/>
</dbReference>
<evidence type="ECO:0008006" key="3">
    <source>
        <dbReference type="Google" id="ProtNLM"/>
    </source>
</evidence>
<keyword evidence="1" id="KW-1133">Transmembrane helix</keyword>
<keyword evidence="1" id="KW-0812">Transmembrane</keyword>
<comment type="caution">
    <text evidence="2">The sequence shown here is derived from an EMBL/GenBank/DDBJ whole genome shotgun (WGS) entry which is preliminary data.</text>
</comment>
<dbReference type="AlphaFoldDB" id="A0A0F9XXE4"/>